<protein>
    <submittedName>
        <fullName evidence="2">Uncharacterized protein</fullName>
    </submittedName>
</protein>
<dbReference type="Proteomes" id="UP001499909">
    <property type="component" value="Unassembled WGS sequence"/>
</dbReference>
<gene>
    <name evidence="2" type="ORF">GCM10022406_23510</name>
</gene>
<name>A0ABP7N6Y8_9BACT</name>
<accession>A0ABP7N6Y8</accession>
<evidence type="ECO:0000313" key="2">
    <source>
        <dbReference type="EMBL" id="GAA3938618.1"/>
    </source>
</evidence>
<feature type="chain" id="PRO_5046180830" evidence="1">
    <location>
        <begin position="23"/>
        <end position="190"/>
    </location>
</feature>
<comment type="caution">
    <text evidence="2">The sequence shown here is derived from an EMBL/GenBank/DDBJ whole genome shotgun (WGS) entry which is preliminary data.</text>
</comment>
<sequence length="190" mass="20850">MRSPWLAAPLLLLVGACGPEEAAQAGQPTRPPLYFDVKGLLDAQTALLTRQNPAVEKQVQLRGGAQETARVAHVDWSKELQVFYQADINKTALLGAYAALPPEPTAAGLRQTYVRKPGIEHAVEQLAVVSDRAGVREVTATLSQDNPLFFSQKKLVLSYEAGRLRSYRVRGLQKLVLFDTLRYSAAVRVL</sequence>
<keyword evidence="1" id="KW-0732">Signal</keyword>
<evidence type="ECO:0000256" key="1">
    <source>
        <dbReference type="SAM" id="SignalP"/>
    </source>
</evidence>
<evidence type="ECO:0000313" key="3">
    <source>
        <dbReference type="Proteomes" id="UP001499909"/>
    </source>
</evidence>
<feature type="signal peptide" evidence="1">
    <location>
        <begin position="1"/>
        <end position="22"/>
    </location>
</feature>
<proteinExistence type="predicted"/>
<organism evidence="2 3">
    <name type="scientific">Hymenobacter algoricola</name>
    <dbReference type="NCBI Taxonomy" id="486267"/>
    <lineage>
        <taxon>Bacteria</taxon>
        <taxon>Pseudomonadati</taxon>
        <taxon>Bacteroidota</taxon>
        <taxon>Cytophagia</taxon>
        <taxon>Cytophagales</taxon>
        <taxon>Hymenobacteraceae</taxon>
        <taxon>Hymenobacter</taxon>
    </lineage>
</organism>
<keyword evidence="3" id="KW-1185">Reference proteome</keyword>
<reference evidence="3" key="1">
    <citation type="journal article" date="2019" name="Int. J. Syst. Evol. Microbiol.">
        <title>The Global Catalogue of Microorganisms (GCM) 10K type strain sequencing project: providing services to taxonomists for standard genome sequencing and annotation.</title>
        <authorList>
            <consortium name="The Broad Institute Genomics Platform"/>
            <consortium name="The Broad Institute Genome Sequencing Center for Infectious Disease"/>
            <person name="Wu L."/>
            <person name="Ma J."/>
        </authorList>
    </citation>
    <scope>NUCLEOTIDE SEQUENCE [LARGE SCALE GENOMIC DNA]</scope>
    <source>
        <strain evidence="3">JCM 17214</strain>
    </source>
</reference>
<dbReference type="EMBL" id="BAABDH010000039">
    <property type="protein sequence ID" value="GAA3938618.1"/>
    <property type="molecule type" value="Genomic_DNA"/>
</dbReference>
<dbReference type="RefSeq" id="WP_345113858.1">
    <property type="nucleotide sequence ID" value="NZ_BAABDH010000039.1"/>
</dbReference>